<comment type="caution">
    <text evidence="1">The sequence shown here is derived from an EMBL/GenBank/DDBJ whole genome shotgun (WGS) entry which is preliminary data.</text>
</comment>
<dbReference type="AlphaFoldDB" id="F3L0Q5"/>
<dbReference type="PANTHER" id="PTHR33973:SF4">
    <property type="entry name" value="OS07G0153300 PROTEIN"/>
    <property type="match status" value="1"/>
</dbReference>
<dbReference type="STRING" id="2518989.IMCC3088_997"/>
<dbReference type="PANTHER" id="PTHR33973">
    <property type="entry name" value="OS07G0153300 PROTEIN"/>
    <property type="match status" value="1"/>
</dbReference>
<proteinExistence type="predicted"/>
<reference evidence="1 2" key="1">
    <citation type="journal article" date="2011" name="J. Bacteriol.">
        <title>Genome sequence of strain IMCC3088, a proteorhodopsin-containing marine bacterium belonging to the OM60/NOR5 clade.</title>
        <authorList>
            <person name="Jang Y."/>
            <person name="Oh H.M."/>
            <person name="Kang I."/>
            <person name="Lee K."/>
            <person name="Yang S.J."/>
            <person name="Cho J.C."/>
        </authorList>
    </citation>
    <scope>NUCLEOTIDE SEQUENCE [LARGE SCALE GENOMIC DNA]</scope>
    <source>
        <strain evidence="1 2">IMCC3088</strain>
    </source>
</reference>
<dbReference type="OrthoDB" id="9778801at2"/>
<evidence type="ECO:0000313" key="1">
    <source>
        <dbReference type="EMBL" id="EGG30112.1"/>
    </source>
</evidence>
<dbReference type="EMBL" id="AEIG01000024">
    <property type="protein sequence ID" value="EGG30112.1"/>
    <property type="molecule type" value="Genomic_DNA"/>
</dbReference>
<dbReference type="eggNOG" id="COG3496">
    <property type="taxonomic scope" value="Bacteria"/>
</dbReference>
<protein>
    <submittedName>
        <fullName evidence="1">Uncharacterized protein</fullName>
    </submittedName>
</protein>
<dbReference type="InterPro" id="IPR010775">
    <property type="entry name" value="DUF1365"/>
</dbReference>
<name>F3L0Q5_9GAMM</name>
<keyword evidence="2" id="KW-1185">Reference proteome</keyword>
<organism evidence="1 2">
    <name type="scientific">Aequoribacter fuscus</name>
    <dbReference type="NCBI Taxonomy" id="2518989"/>
    <lineage>
        <taxon>Bacteria</taxon>
        <taxon>Pseudomonadati</taxon>
        <taxon>Pseudomonadota</taxon>
        <taxon>Gammaproteobacteria</taxon>
        <taxon>Cellvibrionales</taxon>
        <taxon>Halieaceae</taxon>
        <taxon>Aequoribacter</taxon>
    </lineage>
</organism>
<sequence>MNRLYVGTLYHRRQAPTIHKFTYSVFLPYLNVSRLDESLRHLPGWGTGRFSPASFRRTDFLTPHDQDLGTVVKDKVNQELGFRPSGDVYLLANLRYFGYSINPIACYFCFDTSEELQAIVLEVTNTPWEERITYVVPCANGQADFQFHKAMHVSPFNPMDMTYHFACKAPNDKLNLRLQVSQASEPIFLASLALTAQPLTAKSAVAILWRYPHMTVKVAAGIYWQALKLWLKRTPVYAHPSKEHAL</sequence>
<evidence type="ECO:0000313" key="2">
    <source>
        <dbReference type="Proteomes" id="UP000005615"/>
    </source>
</evidence>
<gene>
    <name evidence="1" type="ORF">IMCC3088_997</name>
</gene>
<accession>F3L0Q5</accession>
<dbReference type="Proteomes" id="UP000005615">
    <property type="component" value="Unassembled WGS sequence"/>
</dbReference>
<dbReference type="Pfam" id="PF07103">
    <property type="entry name" value="DUF1365"/>
    <property type="match status" value="1"/>
</dbReference>
<dbReference type="RefSeq" id="WP_009575287.1">
    <property type="nucleotide sequence ID" value="NZ_AEIG01000024.1"/>
</dbReference>